<gene>
    <name evidence="3" type="ORF">QYT958_LOCUS43876</name>
    <name evidence="4" type="ORF">QYT958_LOCUS44011</name>
    <name evidence="1" type="ORF">UJA718_LOCUS49666</name>
    <name evidence="2" type="ORF">UJA718_LOCUS49980</name>
</gene>
<comment type="caution">
    <text evidence="2">The sequence shown here is derived from an EMBL/GenBank/DDBJ whole genome shotgun (WGS) entry which is preliminary data.</text>
</comment>
<feature type="non-terminal residue" evidence="2">
    <location>
        <position position="67"/>
    </location>
</feature>
<dbReference type="EMBL" id="CAJOBR010065716">
    <property type="protein sequence ID" value="CAF5083262.1"/>
    <property type="molecule type" value="Genomic_DNA"/>
</dbReference>
<dbReference type="Proteomes" id="UP000663873">
    <property type="component" value="Unassembled WGS sequence"/>
</dbReference>
<accession>A0A822ACU5</accession>
<sequence>MIHVDVGDLTFSIPTRQFITAISRGDAYQAASKICPPAITDMLINLSKTKVADDGIQYQRILLRMRI</sequence>
<evidence type="ECO:0000313" key="4">
    <source>
        <dbReference type="EMBL" id="CAF5083262.1"/>
    </source>
</evidence>
<dbReference type="EMBL" id="CAJOBP010105502">
    <property type="protein sequence ID" value="CAF4988022.1"/>
    <property type="molecule type" value="Genomic_DNA"/>
</dbReference>
<keyword evidence="5" id="KW-1185">Reference proteome</keyword>
<proteinExistence type="predicted"/>
<dbReference type="AlphaFoldDB" id="A0A822ACU5"/>
<evidence type="ECO:0000313" key="5">
    <source>
        <dbReference type="Proteomes" id="UP000663873"/>
    </source>
</evidence>
<evidence type="ECO:0000313" key="2">
    <source>
        <dbReference type="EMBL" id="CAF4993985.1"/>
    </source>
</evidence>
<organism evidence="2 5">
    <name type="scientific">Rotaria socialis</name>
    <dbReference type="NCBI Taxonomy" id="392032"/>
    <lineage>
        <taxon>Eukaryota</taxon>
        <taxon>Metazoa</taxon>
        <taxon>Spiralia</taxon>
        <taxon>Gnathifera</taxon>
        <taxon>Rotifera</taxon>
        <taxon>Eurotatoria</taxon>
        <taxon>Bdelloidea</taxon>
        <taxon>Philodinida</taxon>
        <taxon>Philodinidae</taxon>
        <taxon>Rotaria</taxon>
    </lineage>
</organism>
<evidence type="ECO:0000313" key="1">
    <source>
        <dbReference type="EMBL" id="CAF4988022.1"/>
    </source>
</evidence>
<reference evidence="2" key="1">
    <citation type="submission" date="2021-02" db="EMBL/GenBank/DDBJ databases">
        <authorList>
            <person name="Nowell W R."/>
        </authorList>
    </citation>
    <scope>NUCLEOTIDE SEQUENCE</scope>
</reference>
<evidence type="ECO:0000313" key="3">
    <source>
        <dbReference type="EMBL" id="CAF5080667.1"/>
    </source>
</evidence>
<dbReference type="Proteomes" id="UP000663848">
    <property type="component" value="Unassembled WGS sequence"/>
</dbReference>
<dbReference type="EMBL" id="CAJOBR010064831">
    <property type="protein sequence ID" value="CAF5080667.1"/>
    <property type="molecule type" value="Genomic_DNA"/>
</dbReference>
<name>A0A822ACU5_9BILA</name>
<dbReference type="EMBL" id="CAJOBP010107723">
    <property type="protein sequence ID" value="CAF4993985.1"/>
    <property type="molecule type" value="Genomic_DNA"/>
</dbReference>
<protein>
    <submittedName>
        <fullName evidence="2">Uncharacterized protein</fullName>
    </submittedName>
</protein>